<evidence type="ECO:0000259" key="2">
    <source>
        <dbReference type="Pfam" id="PF05838"/>
    </source>
</evidence>
<feature type="domain" description="TtsA-like Glycoside hydrolase family 108" evidence="2">
    <location>
        <begin position="11"/>
        <end position="95"/>
    </location>
</feature>
<keyword evidence="4" id="KW-0326">Glycosidase</keyword>
<sequence>MSDAAFNPSLDLTLAHEGGFVNHPKDPGGATNKGVTQKVYDAYRRLNGLATRSVRFIEDAEVAEIYRKNYWNAAGCNSLPAGVDYAVFDYAVNSGVSRSIKDLQRTVNSVGNMVGLSLKIAVDGAVGPATIDAVCKIANADEVAFIESFCNRRMDFLRSLKTYSTFGKGWQRRVLGDKPNPTADDGDHGVIDYAVKMAKADLTYPLKPEQLPTPVGAKAGEVNGKGVEADKAVTKSPEGVGAIAAGVGVTGATAFQAADAVKAHIDDTTIGRIAAIVFGLLMLAGVGLVVWQFIQRRKEQKAA</sequence>
<accession>A0A6M3T8K4</accession>
<dbReference type="InterPro" id="IPR018537">
    <property type="entry name" value="Peptidoglycan-bd_3"/>
</dbReference>
<dbReference type="Proteomes" id="UP000501971">
    <property type="component" value="Segment"/>
</dbReference>
<dbReference type="GO" id="GO:0003796">
    <property type="term" value="F:lysozyme activity"/>
    <property type="evidence" value="ECO:0007669"/>
    <property type="project" value="UniProtKB-EC"/>
</dbReference>
<evidence type="ECO:0000313" key="4">
    <source>
        <dbReference type="EMBL" id="QJD54554.1"/>
    </source>
</evidence>
<dbReference type="Pfam" id="PF05838">
    <property type="entry name" value="Glyco_hydro_108"/>
    <property type="match status" value="1"/>
</dbReference>
<dbReference type="EMBL" id="MN734439">
    <property type="protein sequence ID" value="QJD54554.1"/>
    <property type="molecule type" value="Genomic_DNA"/>
</dbReference>
<dbReference type="CDD" id="cd13926">
    <property type="entry name" value="N-acetylmuramidase_GH108"/>
    <property type="match status" value="1"/>
</dbReference>
<keyword evidence="1" id="KW-0472">Membrane</keyword>
<evidence type="ECO:0000259" key="3">
    <source>
        <dbReference type="Pfam" id="PF09374"/>
    </source>
</evidence>
<dbReference type="SUPFAM" id="SSF53955">
    <property type="entry name" value="Lysozyme-like"/>
    <property type="match status" value="1"/>
</dbReference>
<dbReference type="GeneID" id="79585626"/>
<dbReference type="InterPro" id="IPR023346">
    <property type="entry name" value="Lysozyme-like_dom_sf"/>
</dbReference>
<evidence type="ECO:0000256" key="1">
    <source>
        <dbReference type="SAM" id="Phobius"/>
    </source>
</evidence>
<dbReference type="Gene3D" id="1.20.141.10">
    <property type="entry name" value="Chitosanase, subunit A, domain 1"/>
    <property type="match status" value="1"/>
</dbReference>
<keyword evidence="5" id="KW-1185">Reference proteome</keyword>
<keyword evidence="1" id="KW-0812">Transmembrane</keyword>
<protein>
    <submittedName>
        <fullName evidence="4">Lysozyme</fullName>
        <ecNumber evidence="4">3.2.1.17</ecNumber>
    </submittedName>
</protein>
<dbReference type="EC" id="3.2.1.17" evidence="4"/>
<feature type="transmembrane region" description="Helical" evidence="1">
    <location>
        <begin position="273"/>
        <end position="294"/>
    </location>
</feature>
<dbReference type="KEGG" id="vg:79585626"/>
<keyword evidence="1" id="KW-1133">Transmembrane helix</keyword>
<organism evidence="4 5">
    <name type="scientific">Sphingomonas phage Kharn</name>
    <dbReference type="NCBI Taxonomy" id="2686312"/>
    <lineage>
        <taxon>Viruses</taxon>
        <taxon>Duplodnaviria</taxon>
        <taxon>Heunggongvirae</taxon>
        <taxon>Uroviricota</taxon>
        <taxon>Caudoviricetes</taxon>
        <taxon>Johnpaulvirinae</taxon>
        <taxon>Kharnvirus</taxon>
        <taxon>Kharnvirus kharn</taxon>
    </lineage>
</organism>
<feature type="domain" description="Peptidoglycan binding" evidence="3">
    <location>
        <begin position="103"/>
        <end position="173"/>
    </location>
</feature>
<reference evidence="4 5" key="1">
    <citation type="submission" date="2019-11" db="EMBL/GenBank/DDBJ databases">
        <authorList>
            <person name="Hylling O."/>
            <person name="Hansen L.H."/>
            <person name="Johansen A."/>
        </authorList>
    </citation>
    <scope>NUCLEOTIDE SEQUENCE [LARGE SCALE GENOMIC DNA]</scope>
</reference>
<dbReference type="RefSeq" id="YP_010738260.1">
    <property type="nucleotide sequence ID" value="NC_073024.1"/>
</dbReference>
<dbReference type="InterPro" id="IPR008565">
    <property type="entry name" value="TtsA-like_GH18_dom"/>
</dbReference>
<evidence type="ECO:0000313" key="5">
    <source>
        <dbReference type="Proteomes" id="UP000501971"/>
    </source>
</evidence>
<keyword evidence="4" id="KW-0378">Hydrolase</keyword>
<proteinExistence type="predicted"/>
<name>A0A6M3T8K4_9CAUD</name>
<dbReference type="Pfam" id="PF09374">
    <property type="entry name" value="PG_binding_3"/>
    <property type="match status" value="1"/>
</dbReference>